<dbReference type="OrthoDB" id="10639219at2759"/>
<comment type="caution">
    <text evidence="1">The sequence shown here is derived from an EMBL/GenBank/DDBJ whole genome shotgun (WGS) entry which is preliminary data.</text>
</comment>
<sequence length="285" mass="31712">MEPEYDLVIGSVMPLADRTQIEELQAALNNLVHVVCTDGHKVLCVNLPHTMSFYAITCPDVGLPVQTQQSILASSLRSIIRGQPVYGHAAITGRVEDQSGKLVGEVISKLEPAPPTVQREWPSRVLYVPVPESQGMRLRVESLGPAVDNWDRWWFLSLCNYAKSRLLSKPNLHDPMASFRYENEGEVNKFKFNPFGPLARRPTWAMFVKVIDALRDSVLEPYVAHELQFNLVDVHGMPLGVGYFETYKEPGPNAITLSNQTNSTVRMIMDDLDGASSTEGETSSA</sequence>
<reference evidence="1" key="1">
    <citation type="submission" date="2021-03" db="EMBL/GenBank/DDBJ databases">
        <authorList>
            <person name="Tagirdzhanova G."/>
        </authorList>
    </citation>
    <scope>NUCLEOTIDE SEQUENCE</scope>
</reference>
<keyword evidence="2" id="KW-1185">Reference proteome</keyword>
<dbReference type="AlphaFoldDB" id="A0A8H3EIK2"/>
<accession>A0A8H3EIK2</accession>
<evidence type="ECO:0000313" key="1">
    <source>
        <dbReference type="EMBL" id="CAF9907811.1"/>
    </source>
</evidence>
<dbReference type="Proteomes" id="UP000664521">
    <property type="component" value="Unassembled WGS sequence"/>
</dbReference>
<protein>
    <submittedName>
        <fullName evidence="1">Uncharacterized protein</fullName>
    </submittedName>
</protein>
<evidence type="ECO:0000313" key="2">
    <source>
        <dbReference type="Proteomes" id="UP000664521"/>
    </source>
</evidence>
<dbReference type="EMBL" id="CAJPDS010000006">
    <property type="protein sequence ID" value="CAF9907811.1"/>
    <property type="molecule type" value="Genomic_DNA"/>
</dbReference>
<gene>
    <name evidence="1" type="ORF">HETSPECPRED_007910</name>
</gene>
<name>A0A8H3EIK2_9LECA</name>
<organism evidence="1 2">
    <name type="scientific">Heterodermia speciosa</name>
    <dbReference type="NCBI Taxonomy" id="116794"/>
    <lineage>
        <taxon>Eukaryota</taxon>
        <taxon>Fungi</taxon>
        <taxon>Dikarya</taxon>
        <taxon>Ascomycota</taxon>
        <taxon>Pezizomycotina</taxon>
        <taxon>Lecanoromycetes</taxon>
        <taxon>OSLEUM clade</taxon>
        <taxon>Lecanoromycetidae</taxon>
        <taxon>Caliciales</taxon>
        <taxon>Physciaceae</taxon>
        <taxon>Heterodermia</taxon>
    </lineage>
</organism>
<proteinExistence type="predicted"/>